<gene>
    <name evidence="1" type="ORF">O181_010585</name>
</gene>
<evidence type="ECO:0000313" key="1">
    <source>
        <dbReference type="EMBL" id="MBW0470870.1"/>
    </source>
</evidence>
<accession>A0A9Q3BTI1</accession>
<reference evidence="1" key="1">
    <citation type="submission" date="2021-03" db="EMBL/GenBank/DDBJ databases">
        <title>Draft genome sequence of rust myrtle Austropuccinia psidii MF-1, a brazilian biotype.</title>
        <authorList>
            <person name="Quecine M.C."/>
            <person name="Pachon D.M.R."/>
            <person name="Bonatelli M.L."/>
            <person name="Correr F.H."/>
            <person name="Franceschini L.M."/>
            <person name="Leite T.F."/>
            <person name="Margarido G.R.A."/>
            <person name="Almeida C.A."/>
            <person name="Ferrarezi J.A."/>
            <person name="Labate C.A."/>
        </authorList>
    </citation>
    <scope>NUCLEOTIDE SEQUENCE</scope>
    <source>
        <strain evidence="1">MF-1</strain>
    </source>
</reference>
<protein>
    <submittedName>
        <fullName evidence="1">Uncharacterized protein</fullName>
    </submittedName>
</protein>
<evidence type="ECO:0000313" key="2">
    <source>
        <dbReference type="Proteomes" id="UP000765509"/>
    </source>
</evidence>
<dbReference type="Proteomes" id="UP000765509">
    <property type="component" value="Unassembled WGS sequence"/>
</dbReference>
<dbReference type="AlphaFoldDB" id="A0A9Q3BTI1"/>
<dbReference type="EMBL" id="AVOT02002576">
    <property type="protein sequence ID" value="MBW0470870.1"/>
    <property type="molecule type" value="Genomic_DNA"/>
</dbReference>
<name>A0A9Q3BTI1_9BASI</name>
<comment type="caution">
    <text evidence="1">The sequence shown here is derived from an EMBL/GenBank/DDBJ whole genome shotgun (WGS) entry which is preliminary data.</text>
</comment>
<keyword evidence="2" id="KW-1185">Reference proteome</keyword>
<sequence>MLFGYQELLNTSDSLGDMDPTSETAFIMVHKIFQFLHDGTSVTQKFPDNKRPKFKDNQIYDEYQSYHGGIIIMHDYITAEMAGIMSIAYNSKDGLLQNDNNSVKRAYHHRPKMMAEISNLLLLGPFSIFICSTDKKNYPIWKYLVGIQLGKELIESNIKNAPQAPQCHFFGNLRVHFLKNLGKMGFNGLTGKINWERFLDLYHTEFSVS</sequence>
<organism evidence="1 2">
    <name type="scientific">Austropuccinia psidii MF-1</name>
    <dbReference type="NCBI Taxonomy" id="1389203"/>
    <lineage>
        <taxon>Eukaryota</taxon>
        <taxon>Fungi</taxon>
        <taxon>Dikarya</taxon>
        <taxon>Basidiomycota</taxon>
        <taxon>Pucciniomycotina</taxon>
        <taxon>Pucciniomycetes</taxon>
        <taxon>Pucciniales</taxon>
        <taxon>Sphaerophragmiaceae</taxon>
        <taxon>Austropuccinia</taxon>
    </lineage>
</organism>
<proteinExistence type="predicted"/>